<feature type="compositionally biased region" description="Polar residues" evidence="6">
    <location>
        <begin position="205"/>
        <end position="217"/>
    </location>
</feature>
<accession>A0AA36M3Q8</accession>
<dbReference type="Pfam" id="PF07524">
    <property type="entry name" value="Bromo_TP"/>
    <property type="match status" value="1"/>
</dbReference>
<dbReference type="Gene3D" id="1.10.20.10">
    <property type="entry name" value="Histone, subunit A"/>
    <property type="match status" value="1"/>
</dbReference>
<proteinExistence type="predicted"/>
<dbReference type="PANTHER" id="PTHR46452">
    <property type="entry name" value="TRANSCRIPTION INITIATION FACTOR TFIID SUBUNIT 3"/>
    <property type="match status" value="1"/>
</dbReference>
<reference evidence="8" key="1">
    <citation type="submission" date="2023-07" db="EMBL/GenBank/DDBJ databases">
        <authorList>
            <consortium name="CYATHOMIX"/>
        </authorList>
    </citation>
    <scope>NUCLEOTIDE SEQUENCE</scope>
    <source>
        <strain evidence="8">N/A</strain>
    </source>
</reference>
<dbReference type="GO" id="GO:0002039">
    <property type="term" value="F:p53 binding"/>
    <property type="evidence" value="ECO:0007669"/>
    <property type="project" value="TreeGrafter"/>
</dbReference>
<feature type="coiled-coil region" evidence="5">
    <location>
        <begin position="286"/>
        <end position="320"/>
    </location>
</feature>
<evidence type="ECO:0000313" key="8">
    <source>
        <dbReference type="EMBL" id="CAJ0597649.1"/>
    </source>
</evidence>
<name>A0AA36M3Q8_CYLNA</name>
<feature type="compositionally biased region" description="Basic and acidic residues" evidence="6">
    <location>
        <begin position="450"/>
        <end position="465"/>
    </location>
</feature>
<dbReference type="PANTHER" id="PTHR46452:SF1">
    <property type="entry name" value="TRANSCRIPTION INITIATION FACTOR TFIID SUBUNIT 3"/>
    <property type="match status" value="1"/>
</dbReference>
<keyword evidence="4" id="KW-0539">Nucleus</keyword>
<keyword evidence="3" id="KW-0804">Transcription</keyword>
<sequence>MDVLSEYVNAQIRCATAQCLDQLGFTQTSSSCFDAMSDVMMLYLRKFCSTVKFCAEQRGQTTPCLRDVNRAFHFMRVNHHELYDYLKQVRSIEPPLLVPNFPVSHLEKRSLVDSQCQTVDAVIDESPPVEEDEPASTKTIPDFSGATTYSAGLISKSSMAQLSTDKEKPKIKILLPLPPPPSALPSIDHKNCRMVSANELETKRSIPSASGRASTENSKSERESSEFDPASAKRKKADHCGVVTTTSGLQRTLINPPKKKIKDDITTDVTKNEIRESAPKKESPRLIELREKLEKQRMMFKEVLEKAKALLREEEEITEKPHTSVEQVESVERKVPPLKLKVIRGPKGVDYEIVKPQFILHFKRSVLLDSGLAEVTPTKCQESPGQYIAESETSSKVYTERNVRKQEVSRSKKAGTMPYLASDLMKNSYTVLTACMSGRAFPDLSCQDEDGPKDQKPQELAEDSIRTQKAHEVIWQRLFSQDGIIVRQAKKVTAHQGFI</sequence>
<evidence type="ECO:0000313" key="9">
    <source>
        <dbReference type="Proteomes" id="UP001176961"/>
    </source>
</evidence>
<evidence type="ECO:0000259" key="7">
    <source>
        <dbReference type="Pfam" id="PF07524"/>
    </source>
</evidence>
<dbReference type="EMBL" id="CATQJL010000223">
    <property type="protein sequence ID" value="CAJ0597649.1"/>
    <property type="molecule type" value="Genomic_DNA"/>
</dbReference>
<feature type="domain" description="Bromodomain associated" evidence="7">
    <location>
        <begin position="11"/>
        <end position="78"/>
    </location>
</feature>
<organism evidence="8 9">
    <name type="scientific">Cylicocyclus nassatus</name>
    <name type="common">Nematode worm</name>
    <dbReference type="NCBI Taxonomy" id="53992"/>
    <lineage>
        <taxon>Eukaryota</taxon>
        <taxon>Metazoa</taxon>
        <taxon>Ecdysozoa</taxon>
        <taxon>Nematoda</taxon>
        <taxon>Chromadorea</taxon>
        <taxon>Rhabditida</taxon>
        <taxon>Rhabditina</taxon>
        <taxon>Rhabditomorpha</taxon>
        <taxon>Strongyloidea</taxon>
        <taxon>Strongylidae</taxon>
        <taxon>Cylicocyclus</taxon>
    </lineage>
</organism>
<dbReference type="InterPro" id="IPR009072">
    <property type="entry name" value="Histone-fold"/>
</dbReference>
<evidence type="ECO:0000256" key="5">
    <source>
        <dbReference type="SAM" id="Coils"/>
    </source>
</evidence>
<gene>
    <name evidence="8" type="ORF">CYNAS_LOCUS9632</name>
</gene>
<comment type="subcellular location">
    <subcellularLocation>
        <location evidence="1">Nucleus</location>
    </subcellularLocation>
</comment>
<dbReference type="GO" id="GO:0005669">
    <property type="term" value="C:transcription factor TFIID complex"/>
    <property type="evidence" value="ECO:0007669"/>
    <property type="project" value="TreeGrafter"/>
</dbReference>
<dbReference type="AlphaFoldDB" id="A0AA36M3Q8"/>
<evidence type="ECO:0000256" key="4">
    <source>
        <dbReference type="ARBA" id="ARBA00023242"/>
    </source>
</evidence>
<evidence type="ECO:0000256" key="3">
    <source>
        <dbReference type="ARBA" id="ARBA00023163"/>
    </source>
</evidence>
<dbReference type="Proteomes" id="UP001176961">
    <property type="component" value="Unassembled WGS sequence"/>
</dbReference>
<keyword evidence="2" id="KW-0805">Transcription regulation</keyword>
<feature type="region of interest" description="Disordered" evidence="6">
    <location>
        <begin position="446"/>
        <end position="465"/>
    </location>
</feature>
<protein>
    <recommendedName>
        <fullName evidence="7">Bromodomain associated domain-containing protein</fullName>
    </recommendedName>
</protein>
<dbReference type="GO" id="GO:0046982">
    <property type="term" value="F:protein heterodimerization activity"/>
    <property type="evidence" value="ECO:0007669"/>
    <property type="project" value="InterPro"/>
</dbReference>
<dbReference type="InterPro" id="IPR006565">
    <property type="entry name" value="BTP"/>
</dbReference>
<keyword evidence="5" id="KW-0175">Coiled coil</keyword>
<feature type="region of interest" description="Disordered" evidence="6">
    <location>
        <begin position="200"/>
        <end position="239"/>
    </location>
</feature>
<evidence type="ECO:0000256" key="2">
    <source>
        <dbReference type="ARBA" id="ARBA00023015"/>
    </source>
</evidence>
<keyword evidence="9" id="KW-1185">Reference proteome</keyword>
<dbReference type="GO" id="GO:0045944">
    <property type="term" value="P:positive regulation of transcription by RNA polymerase II"/>
    <property type="evidence" value="ECO:0007669"/>
    <property type="project" value="TreeGrafter"/>
</dbReference>
<evidence type="ECO:0000256" key="1">
    <source>
        <dbReference type="ARBA" id="ARBA00004123"/>
    </source>
</evidence>
<comment type="caution">
    <text evidence="8">The sequence shown here is derived from an EMBL/GenBank/DDBJ whole genome shotgun (WGS) entry which is preliminary data.</text>
</comment>
<evidence type="ECO:0000256" key="6">
    <source>
        <dbReference type="SAM" id="MobiDB-lite"/>
    </source>
</evidence>